<reference evidence="2" key="1">
    <citation type="journal article" date="2017" name="Nat. Microbiol.">
        <title>Global analysis of biosynthetic gene clusters reveals vast potential of secondary metabolite production in Penicillium species.</title>
        <authorList>
            <person name="Nielsen J.C."/>
            <person name="Grijseels S."/>
            <person name="Prigent S."/>
            <person name="Ji B."/>
            <person name="Dainat J."/>
            <person name="Nielsen K.F."/>
            <person name="Frisvad J.C."/>
            <person name="Workman M."/>
            <person name="Nielsen J."/>
        </authorList>
    </citation>
    <scope>NUCLEOTIDE SEQUENCE [LARGE SCALE GENOMIC DNA]</scope>
    <source>
        <strain evidence="2">IBT 31811</strain>
    </source>
</reference>
<sequence>MQWSRAKVLAQAPYCAYRQDIYEQRN</sequence>
<dbReference type="EMBL" id="MDYN01000021">
    <property type="protein sequence ID" value="OQD82459.1"/>
    <property type="molecule type" value="Genomic_DNA"/>
</dbReference>
<comment type="caution">
    <text evidence="1">The sequence shown here is derived from an EMBL/GenBank/DDBJ whole genome shotgun (WGS) entry which is preliminary data.</text>
</comment>
<accession>A0A1V6PZQ6</accession>
<dbReference type="AlphaFoldDB" id="A0A1V6PZQ6"/>
<keyword evidence="2" id="KW-1185">Reference proteome</keyword>
<proteinExistence type="predicted"/>
<organism evidence="1 2">
    <name type="scientific">Penicillium antarcticum</name>
    <dbReference type="NCBI Taxonomy" id="416450"/>
    <lineage>
        <taxon>Eukaryota</taxon>
        <taxon>Fungi</taxon>
        <taxon>Dikarya</taxon>
        <taxon>Ascomycota</taxon>
        <taxon>Pezizomycotina</taxon>
        <taxon>Eurotiomycetes</taxon>
        <taxon>Eurotiomycetidae</taxon>
        <taxon>Eurotiales</taxon>
        <taxon>Aspergillaceae</taxon>
        <taxon>Penicillium</taxon>
    </lineage>
</organism>
<gene>
    <name evidence="1" type="ORF">PENANT_c021G09384</name>
</gene>
<name>A0A1V6PZQ6_9EURO</name>
<evidence type="ECO:0000313" key="2">
    <source>
        <dbReference type="Proteomes" id="UP000191672"/>
    </source>
</evidence>
<dbReference type="Proteomes" id="UP000191672">
    <property type="component" value="Unassembled WGS sequence"/>
</dbReference>
<protein>
    <submittedName>
        <fullName evidence="1">Uncharacterized protein</fullName>
    </submittedName>
</protein>
<evidence type="ECO:0000313" key="1">
    <source>
        <dbReference type="EMBL" id="OQD82459.1"/>
    </source>
</evidence>